<dbReference type="PANTHER" id="PTHR30213">
    <property type="entry name" value="INNER MEMBRANE PROTEIN YHJD"/>
    <property type="match status" value="1"/>
</dbReference>
<keyword evidence="3 7" id="KW-0812">Transmembrane</keyword>
<dbReference type="NCBIfam" id="TIGR00765">
    <property type="entry name" value="yihY_not_rbn"/>
    <property type="match status" value="1"/>
</dbReference>
<proteinExistence type="predicted"/>
<gene>
    <name evidence="8" type="ORF">ACFPWU_08335</name>
</gene>
<dbReference type="Proteomes" id="UP001596098">
    <property type="component" value="Unassembled WGS sequence"/>
</dbReference>
<sequence length="348" mass="37392">MSEVRTSKKYVLKRTLTEFTRHQCTDLAAALTYYSVLAIFPTIVALAALLGVVGQAEESIQSILDLIDPLVSDDMMNTFEPVIRDLASSRATGVALVVGLGGALWSASAYVNGFSRAMNRIYEVEEGRPVWKLRPQMLLVTLAAVVVLAAAALMLVISGPLAGRIGEVLGLGDTAVTVWNIAKWPALGLLVLFLVALLYWATPNVQQPKFRWISPGTVLTLVTGLVAAGGFTFYVANFGSYDKTYGALAGVIVALVFLWIMNVVLLLGAQLDTEVQRMRQIGDGIAAESHVQLPLRDDTGVQKAAQKRLDAVTEAREMRVENAEDQLVPGEDISADVESSGANTPTSD</sequence>
<comment type="caution">
    <text evidence="8">The sequence shown here is derived from an EMBL/GenBank/DDBJ whole genome shotgun (WGS) entry which is preliminary data.</text>
</comment>
<feature type="transmembrane region" description="Helical" evidence="7">
    <location>
        <begin position="247"/>
        <end position="269"/>
    </location>
</feature>
<evidence type="ECO:0000256" key="2">
    <source>
        <dbReference type="ARBA" id="ARBA00022475"/>
    </source>
</evidence>
<evidence type="ECO:0000256" key="3">
    <source>
        <dbReference type="ARBA" id="ARBA00022692"/>
    </source>
</evidence>
<dbReference type="Pfam" id="PF03631">
    <property type="entry name" value="Virul_fac_BrkB"/>
    <property type="match status" value="1"/>
</dbReference>
<dbReference type="PANTHER" id="PTHR30213:SF0">
    <property type="entry name" value="UPF0761 MEMBRANE PROTEIN YIHY"/>
    <property type="match status" value="1"/>
</dbReference>
<name>A0ABW1QWK5_9ACTN</name>
<reference evidence="9" key="1">
    <citation type="journal article" date="2019" name="Int. J. Syst. Evol. Microbiol.">
        <title>The Global Catalogue of Microorganisms (GCM) 10K type strain sequencing project: providing services to taxonomists for standard genome sequencing and annotation.</title>
        <authorList>
            <consortium name="The Broad Institute Genomics Platform"/>
            <consortium name="The Broad Institute Genome Sequencing Center for Infectious Disease"/>
            <person name="Wu L."/>
            <person name="Ma J."/>
        </authorList>
    </citation>
    <scope>NUCLEOTIDE SEQUENCE [LARGE SCALE GENOMIC DNA]</scope>
    <source>
        <strain evidence="9">DFY28</strain>
    </source>
</reference>
<feature type="region of interest" description="Disordered" evidence="6">
    <location>
        <begin position="320"/>
        <end position="348"/>
    </location>
</feature>
<evidence type="ECO:0000256" key="7">
    <source>
        <dbReference type="SAM" id="Phobius"/>
    </source>
</evidence>
<dbReference type="InterPro" id="IPR017039">
    <property type="entry name" value="Virul_fac_BrkB"/>
</dbReference>
<evidence type="ECO:0000256" key="5">
    <source>
        <dbReference type="ARBA" id="ARBA00023136"/>
    </source>
</evidence>
<feature type="transmembrane region" description="Helical" evidence="7">
    <location>
        <begin position="91"/>
        <end position="111"/>
    </location>
</feature>
<accession>A0ABW1QWK5</accession>
<evidence type="ECO:0000313" key="8">
    <source>
        <dbReference type="EMBL" id="MFC6153668.1"/>
    </source>
</evidence>
<evidence type="ECO:0000313" key="9">
    <source>
        <dbReference type="Proteomes" id="UP001596098"/>
    </source>
</evidence>
<dbReference type="RefSeq" id="WP_128220038.1">
    <property type="nucleotide sequence ID" value="NZ_CP034929.1"/>
</dbReference>
<feature type="transmembrane region" description="Helical" evidence="7">
    <location>
        <begin position="181"/>
        <end position="200"/>
    </location>
</feature>
<organism evidence="8 9">
    <name type="scientific">Nocardioides yefusunii</name>
    <dbReference type="NCBI Taxonomy" id="2500546"/>
    <lineage>
        <taxon>Bacteria</taxon>
        <taxon>Bacillati</taxon>
        <taxon>Actinomycetota</taxon>
        <taxon>Actinomycetes</taxon>
        <taxon>Propionibacteriales</taxon>
        <taxon>Nocardioidaceae</taxon>
        <taxon>Nocardioides</taxon>
    </lineage>
</organism>
<comment type="subcellular location">
    <subcellularLocation>
        <location evidence="1">Cell membrane</location>
        <topology evidence="1">Multi-pass membrane protein</topology>
    </subcellularLocation>
</comment>
<protein>
    <submittedName>
        <fullName evidence="8">YihY/virulence factor BrkB family protein</fullName>
    </submittedName>
</protein>
<evidence type="ECO:0000256" key="4">
    <source>
        <dbReference type="ARBA" id="ARBA00022989"/>
    </source>
</evidence>
<dbReference type="EMBL" id="JBHSQI010000004">
    <property type="protein sequence ID" value="MFC6153668.1"/>
    <property type="molecule type" value="Genomic_DNA"/>
</dbReference>
<keyword evidence="9" id="KW-1185">Reference proteome</keyword>
<keyword evidence="2" id="KW-1003">Cell membrane</keyword>
<feature type="transmembrane region" description="Helical" evidence="7">
    <location>
        <begin position="212"/>
        <end position="235"/>
    </location>
</feature>
<keyword evidence="4 7" id="KW-1133">Transmembrane helix</keyword>
<evidence type="ECO:0000256" key="1">
    <source>
        <dbReference type="ARBA" id="ARBA00004651"/>
    </source>
</evidence>
<feature type="transmembrane region" description="Helical" evidence="7">
    <location>
        <begin position="138"/>
        <end position="161"/>
    </location>
</feature>
<evidence type="ECO:0000256" key="6">
    <source>
        <dbReference type="SAM" id="MobiDB-lite"/>
    </source>
</evidence>
<feature type="transmembrane region" description="Helical" evidence="7">
    <location>
        <begin position="31"/>
        <end position="53"/>
    </location>
</feature>
<keyword evidence="5 7" id="KW-0472">Membrane</keyword>